<comment type="subcellular location">
    <subcellularLocation>
        <location evidence="1">Cell membrane</location>
        <topology evidence="1">Multi-pass membrane protein</topology>
    </subcellularLocation>
</comment>
<proteinExistence type="predicted"/>
<evidence type="ECO:0000259" key="8">
    <source>
        <dbReference type="Pfam" id="PF12704"/>
    </source>
</evidence>
<dbReference type="Pfam" id="PF12704">
    <property type="entry name" value="MacB_PCD"/>
    <property type="match status" value="1"/>
</dbReference>
<evidence type="ECO:0000256" key="6">
    <source>
        <dbReference type="SAM" id="Phobius"/>
    </source>
</evidence>
<reference evidence="9 10" key="1">
    <citation type="journal article" date="2023" name="Microbiol. Resour. Announc.">
        <title>Complete Genome Sequence of Imperialibacter roseus strain P4T.</title>
        <authorList>
            <person name="Tizabi D.R."/>
            <person name="Bachvaroff T."/>
            <person name="Hill R.T."/>
        </authorList>
    </citation>
    <scope>NUCLEOTIDE SEQUENCE [LARGE SCALE GENOMIC DNA]</scope>
    <source>
        <strain evidence="9 10">P4T</strain>
    </source>
</reference>
<keyword evidence="2" id="KW-1003">Cell membrane</keyword>
<gene>
    <name evidence="9" type="ORF">RT717_06385</name>
</gene>
<feature type="transmembrane region" description="Helical" evidence="6">
    <location>
        <begin position="788"/>
        <end position="805"/>
    </location>
</feature>
<feature type="transmembrane region" description="Helical" evidence="6">
    <location>
        <begin position="342"/>
        <end position="368"/>
    </location>
</feature>
<feature type="transmembrane region" description="Helical" evidence="6">
    <location>
        <begin position="295"/>
        <end position="315"/>
    </location>
</feature>
<evidence type="ECO:0000256" key="2">
    <source>
        <dbReference type="ARBA" id="ARBA00022475"/>
    </source>
</evidence>
<organism evidence="9 10">
    <name type="scientific">Imperialibacter roseus</name>
    <dbReference type="NCBI Taxonomy" id="1324217"/>
    <lineage>
        <taxon>Bacteria</taxon>
        <taxon>Pseudomonadati</taxon>
        <taxon>Bacteroidota</taxon>
        <taxon>Cytophagia</taxon>
        <taxon>Cytophagales</taxon>
        <taxon>Flammeovirgaceae</taxon>
        <taxon>Imperialibacter</taxon>
    </lineage>
</organism>
<dbReference type="InterPro" id="IPR050250">
    <property type="entry name" value="Macrolide_Exporter_MacB"/>
</dbReference>
<feature type="transmembrane region" description="Helical" evidence="6">
    <location>
        <begin position="388"/>
        <end position="412"/>
    </location>
</feature>
<feature type="transmembrane region" description="Helical" evidence="6">
    <location>
        <begin position="445"/>
        <end position="464"/>
    </location>
</feature>
<name>A0ABZ0ITA8_9BACT</name>
<dbReference type="PROSITE" id="PS51257">
    <property type="entry name" value="PROKAR_LIPOPROTEIN"/>
    <property type="match status" value="1"/>
</dbReference>
<sequence length="823" mass="91593">MIKNFLLISVRNILRNKGAAYLNILGLTLGMAACIFLFNYIQSHLFYDQLPGRNNVFRVETTTSTRGEITVRDAFTAPVVGPHLAELYEGVNDYVRLLPFSEYGSAFFKYQKHDSLALSVFVEKAYYADQSILNVLSLKLLQGNQDSVLTAPNTLLLSATLAKSIFPKQIEENTSIIGQEFVSAAAGFFEQTYVIGGVFDDRPVKTHLKFDLLASLSSPATGMNNPGMQHSEVIYTYVLVSPDFDISAVEKAATSPVSSAQMDTYEKGISLRPIEDIHLTTDISNEPENGISPTLLIFLSVIAVIIVVLACTNYVNNAIINSIERAKEIGVRKLLGITPTQLTLTFVGEALLTNTLAGVLSIFFFLFGTKLIVMYTKISYPPVGYSNMAVFILFLIVLILVSTLLSSAYPAFHLSSLNPIDSLRGKTSVLNSGNLGKGSSIIRSLLIFQLTSSIIFLSAVYIVYLQLDYMERSGGTSREIKMSGVFPGLPGANEEFTNQVDRFILHNKGEGIRGIGISNLYQGKIKTMQAISGLAPVEKQEDGIYVKLFPGLKDTTYNLYVIDQQYWKDSSAVFRAGRNFRNMGDDFNSLIVNESAAKALGFGDPEMAVQQTIDSRGGYHMVVGVVKNQQPDSPPSIYVTGFRHRTYMDFVLFYQPNQSENISTFLQEMKFQIGTYFPNFFFLSRGFENRLALEEGMLKMFFFFAIIAIVIANMGMFGLASYVTQKRTKEIGIRKILGAPTHNIMLLLLYDFLKLILIAYLISNPIVWFSAKEWLDDYPFRIGLDPTLILFPVLFILFISTLVIAEKCWQTAIKSPLDSLDAN</sequence>
<keyword evidence="10" id="KW-1185">Reference proteome</keyword>
<protein>
    <submittedName>
        <fullName evidence="9">FtsX-like permease family protein</fullName>
    </submittedName>
</protein>
<evidence type="ECO:0000256" key="3">
    <source>
        <dbReference type="ARBA" id="ARBA00022692"/>
    </source>
</evidence>
<dbReference type="EMBL" id="CP136051">
    <property type="protein sequence ID" value="WOK08263.1"/>
    <property type="molecule type" value="Genomic_DNA"/>
</dbReference>
<keyword evidence="3 6" id="KW-0812">Transmembrane</keyword>
<evidence type="ECO:0000313" key="10">
    <source>
        <dbReference type="Proteomes" id="UP001302349"/>
    </source>
</evidence>
<evidence type="ECO:0000313" key="9">
    <source>
        <dbReference type="EMBL" id="WOK08263.1"/>
    </source>
</evidence>
<evidence type="ECO:0000256" key="5">
    <source>
        <dbReference type="ARBA" id="ARBA00023136"/>
    </source>
</evidence>
<feature type="transmembrane region" description="Helical" evidence="6">
    <location>
        <begin position="744"/>
        <end position="768"/>
    </location>
</feature>
<feature type="transmembrane region" description="Helical" evidence="6">
    <location>
        <begin position="20"/>
        <end position="41"/>
    </location>
</feature>
<feature type="domain" description="ABC3 transporter permease C-terminal" evidence="7">
    <location>
        <begin position="301"/>
        <end position="419"/>
    </location>
</feature>
<dbReference type="PANTHER" id="PTHR30572">
    <property type="entry name" value="MEMBRANE COMPONENT OF TRANSPORTER-RELATED"/>
    <property type="match status" value="1"/>
</dbReference>
<dbReference type="PANTHER" id="PTHR30572:SF18">
    <property type="entry name" value="ABC-TYPE MACROLIDE FAMILY EXPORT SYSTEM PERMEASE COMPONENT 2"/>
    <property type="match status" value="1"/>
</dbReference>
<evidence type="ECO:0000259" key="7">
    <source>
        <dbReference type="Pfam" id="PF02687"/>
    </source>
</evidence>
<feature type="transmembrane region" description="Helical" evidence="6">
    <location>
        <begin position="700"/>
        <end position="723"/>
    </location>
</feature>
<dbReference type="Pfam" id="PF02687">
    <property type="entry name" value="FtsX"/>
    <property type="match status" value="2"/>
</dbReference>
<feature type="domain" description="ABC3 transporter permease C-terminal" evidence="7">
    <location>
        <begin position="702"/>
        <end position="805"/>
    </location>
</feature>
<evidence type="ECO:0000256" key="4">
    <source>
        <dbReference type="ARBA" id="ARBA00022989"/>
    </source>
</evidence>
<evidence type="ECO:0000256" key="1">
    <source>
        <dbReference type="ARBA" id="ARBA00004651"/>
    </source>
</evidence>
<keyword evidence="5 6" id="KW-0472">Membrane</keyword>
<accession>A0ABZ0ITA8</accession>
<keyword evidence="4 6" id="KW-1133">Transmembrane helix</keyword>
<dbReference type="InterPro" id="IPR003838">
    <property type="entry name" value="ABC3_permease_C"/>
</dbReference>
<dbReference type="RefSeq" id="WP_317490909.1">
    <property type="nucleotide sequence ID" value="NZ_CP136051.1"/>
</dbReference>
<feature type="domain" description="MacB-like periplasmic core" evidence="8">
    <location>
        <begin position="22"/>
        <end position="254"/>
    </location>
</feature>
<dbReference type="InterPro" id="IPR025857">
    <property type="entry name" value="MacB_PCD"/>
</dbReference>
<dbReference type="Proteomes" id="UP001302349">
    <property type="component" value="Chromosome"/>
</dbReference>